<reference evidence="2 3" key="1">
    <citation type="submission" date="2015-08" db="EMBL/GenBank/DDBJ databases">
        <title>Genome sequence of the pristinamycin over-producing bacterium Streptomyces pristinaespiralis HCCB10218.</title>
        <authorList>
            <person name="Tian J."/>
            <person name="Yang J."/>
            <person name="Li L."/>
            <person name="Ruan L."/>
            <person name="Wei W."/>
            <person name="Zheng G."/>
            <person name="Wei Z."/>
            <person name="Yang S."/>
            <person name="Ge M."/>
            <person name="Jiang W."/>
            <person name="Lu Y."/>
        </authorList>
    </citation>
    <scope>NUCLEOTIDE SEQUENCE [LARGE SCALE GENOMIC DNA]</scope>
    <source>
        <strain evidence="2 3">HCCB 10218</strain>
    </source>
</reference>
<name>A0A0M4DI43_STRPR</name>
<dbReference type="PANTHER" id="PTHR33823:SF4">
    <property type="entry name" value="GENERAL STRESS PROTEIN 16O"/>
    <property type="match status" value="1"/>
</dbReference>
<dbReference type="OMA" id="CAKPIPA"/>
<organism evidence="2">
    <name type="scientific">Streptomyces pristinaespiralis</name>
    <dbReference type="NCBI Taxonomy" id="38300"/>
    <lineage>
        <taxon>Bacteria</taxon>
        <taxon>Bacillati</taxon>
        <taxon>Actinomycetota</taxon>
        <taxon>Actinomycetes</taxon>
        <taxon>Kitasatosporales</taxon>
        <taxon>Streptomycetaceae</taxon>
        <taxon>Streptomyces</taxon>
    </lineage>
</organism>
<dbReference type="GO" id="GO:0008270">
    <property type="term" value="F:zinc ion binding"/>
    <property type="evidence" value="ECO:0007669"/>
    <property type="project" value="InterPro"/>
</dbReference>
<dbReference type="EMBL" id="CP011340">
    <property type="protein sequence ID" value="ALC24914.1"/>
    <property type="molecule type" value="Genomic_DNA"/>
</dbReference>
<dbReference type="KEGG" id="spri:SPRI_6608"/>
<gene>
    <name evidence="2" type="ORF">SPRI_6608</name>
</gene>
<dbReference type="InterPro" id="IPR020458">
    <property type="entry name" value="Znf_DskA_TraR_CS"/>
</dbReference>
<dbReference type="STRING" id="38300.SPRI_6608"/>
<dbReference type="OrthoDB" id="1121111at2"/>
<proteinExistence type="predicted"/>
<dbReference type="Proteomes" id="UP000060513">
    <property type="component" value="Chromosome"/>
</dbReference>
<dbReference type="Pfam" id="PF01258">
    <property type="entry name" value="zf-dskA_traR"/>
    <property type="match status" value="1"/>
</dbReference>
<dbReference type="PATRIC" id="fig|38300.4.peg.6910"/>
<sequence>MSLDAARSDSLPERLTAHEVGQRLQHERNSRLTQLEAIEQEGNDAPRELMIAQKTSIRRVLAEIDAAFVRLEAGGYGLCEECRRPIPVERLEILPYARCCVGCQRRTS</sequence>
<feature type="region of interest" description="Disordered" evidence="1">
    <location>
        <begin position="1"/>
        <end position="28"/>
    </location>
</feature>
<dbReference type="PROSITE" id="PS51128">
    <property type="entry name" value="ZF_DKSA_2"/>
    <property type="match status" value="1"/>
</dbReference>
<dbReference type="InterPro" id="IPR000962">
    <property type="entry name" value="Znf_DskA_TraR"/>
</dbReference>
<accession>A0A0M4DI43</accession>
<dbReference type="RefSeq" id="WP_005320856.1">
    <property type="nucleotide sequence ID" value="NZ_CP011340.1"/>
</dbReference>
<evidence type="ECO:0000313" key="2">
    <source>
        <dbReference type="EMBL" id="ALC24914.1"/>
    </source>
</evidence>
<dbReference type="Gene3D" id="1.20.120.910">
    <property type="entry name" value="DksA, coiled-coil domain"/>
    <property type="match status" value="1"/>
</dbReference>
<protein>
    <submittedName>
        <fullName evidence="2">Molecular chaperone DnaK</fullName>
    </submittedName>
</protein>
<dbReference type="AlphaFoldDB" id="A0A0M4DI43"/>
<evidence type="ECO:0000313" key="3">
    <source>
        <dbReference type="Proteomes" id="UP000060513"/>
    </source>
</evidence>
<dbReference type="PANTHER" id="PTHR33823">
    <property type="entry name" value="RNA POLYMERASE-BINDING TRANSCRIPTION FACTOR DKSA-RELATED"/>
    <property type="match status" value="1"/>
</dbReference>
<dbReference type="PROSITE" id="PS01102">
    <property type="entry name" value="ZF_DKSA_1"/>
    <property type="match status" value="1"/>
</dbReference>
<dbReference type="GeneID" id="97232346"/>
<evidence type="ECO:0000256" key="1">
    <source>
        <dbReference type="SAM" id="MobiDB-lite"/>
    </source>
</evidence>
<dbReference type="SUPFAM" id="SSF57716">
    <property type="entry name" value="Glucocorticoid receptor-like (DNA-binding domain)"/>
    <property type="match status" value="1"/>
</dbReference>